<comment type="caution">
    <text evidence="1">The sequence shown here is derived from an EMBL/GenBank/DDBJ whole genome shotgun (WGS) entry which is preliminary data.</text>
</comment>
<name>A0ABD1H2G7_SALDI</name>
<gene>
    <name evidence="1" type="ORF">AAHA92_17589</name>
</gene>
<dbReference type="AlphaFoldDB" id="A0ABD1H2G7"/>
<dbReference type="Proteomes" id="UP001567538">
    <property type="component" value="Unassembled WGS sequence"/>
</dbReference>
<sequence length="113" mass="12031">MASTAGCLAHPAGVLPLSISLTSSISAATSRFAATAEPSSETAYLRFPSPSVHRRVGCGLVQPTPRLSSPYLAIARCRAFFLSRDSSATVTSAPFRCRLRSHRLGSPIRRKLS</sequence>
<organism evidence="1 2">
    <name type="scientific">Salvia divinorum</name>
    <name type="common">Maria pastora</name>
    <name type="synonym">Diviner's sage</name>
    <dbReference type="NCBI Taxonomy" id="28513"/>
    <lineage>
        <taxon>Eukaryota</taxon>
        <taxon>Viridiplantae</taxon>
        <taxon>Streptophyta</taxon>
        <taxon>Embryophyta</taxon>
        <taxon>Tracheophyta</taxon>
        <taxon>Spermatophyta</taxon>
        <taxon>Magnoliopsida</taxon>
        <taxon>eudicotyledons</taxon>
        <taxon>Gunneridae</taxon>
        <taxon>Pentapetalae</taxon>
        <taxon>asterids</taxon>
        <taxon>lamiids</taxon>
        <taxon>Lamiales</taxon>
        <taxon>Lamiaceae</taxon>
        <taxon>Nepetoideae</taxon>
        <taxon>Mentheae</taxon>
        <taxon>Salviinae</taxon>
        <taxon>Salvia</taxon>
        <taxon>Salvia subgen. Calosphace</taxon>
    </lineage>
</organism>
<evidence type="ECO:0008006" key="3">
    <source>
        <dbReference type="Google" id="ProtNLM"/>
    </source>
</evidence>
<keyword evidence="2" id="KW-1185">Reference proteome</keyword>
<proteinExistence type="predicted"/>
<evidence type="ECO:0000313" key="1">
    <source>
        <dbReference type="EMBL" id="KAL1549488.1"/>
    </source>
</evidence>
<evidence type="ECO:0000313" key="2">
    <source>
        <dbReference type="Proteomes" id="UP001567538"/>
    </source>
</evidence>
<reference evidence="1 2" key="1">
    <citation type="submission" date="2024-06" db="EMBL/GenBank/DDBJ databases">
        <title>A chromosome level genome sequence of Diviner's sage (Salvia divinorum).</title>
        <authorList>
            <person name="Ford S.A."/>
            <person name="Ro D.-K."/>
            <person name="Ness R.W."/>
            <person name="Phillips M.A."/>
        </authorList>
    </citation>
    <scope>NUCLEOTIDE SEQUENCE [LARGE SCALE GENOMIC DNA]</scope>
    <source>
        <strain evidence="1">SAF-2024a</strain>
        <tissue evidence="1">Leaf</tissue>
    </source>
</reference>
<accession>A0ABD1H2G7</accession>
<dbReference type="EMBL" id="JBEAFC010000007">
    <property type="protein sequence ID" value="KAL1549488.1"/>
    <property type="molecule type" value="Genomic_DNA"/>
</dbReference>
<protein>
    <recommendedName>
        <fullName evidence="3">Secreted protein</fullName>
    </recommendedName>
</protein>